<evidence type="ECO:0000256" key="1">
    <source>
        <dbReference type="ARBA" id="ARBA00023015"/>
    </source>
</evidence>
<dbReference type="CDD" id="cd07377">
    <property type="entry name" value="WHTH_GntR"/>
    <property type="match status" value="1"/>
</dbReference>
<dbReference type="GO" id="GO:0003700">
    <property type="term" value="F:DNA-binding transcription factor activity"/>
    <property type="evidence" value="ECO:0007669"/>
    <property type="project" value="InterPro"/>
</dbReference>
<gene>
    <name evidence="5" type="ORF">GCM10007392_37990</name>
</gene>
<dbReference type="PANTHER" id="PTHR43537">
    <property type="entry name" value="TRANSCRIPTIONAL REGULATOR, GNTR FAMILY"/>
    <property type="match status" value="1"/>
</dbReference>
<reference evidence="5" key="2">
    <citation type="submission" date="2020-09" db="EMBL/GenBank/DDBJ databases">
        <authorList>
            <person name="Sun Q."/>
            <person name="Kim S."/>
        </authorList>
    </citation>
    <scope>NUCLEOTIDE SEQUENCE</scope>
    <source>
        <strain evidence="5">KCTC 22169</strain>
    </source>
</reference>
<dbReference type="SMART" id="SM00895">
    <property type="entry name" value="FCD"/>
    <property type="match status" value="1"/>
</dbReference>
<dbReference type="Gene3D" id="1.10.10.10">
    <property type="entry name" value="Winged helix-like DNA-binding domain superfamily/Winged helix DNA-binding domain"/>
    <property type="match status" value="1"/>
</dbReference>
<reference evidence="5" key="1">
    <citation type="journal article" date="2014" name="Int. J. Syst. Evol. Microbiol.">
        <title>Complete genome sequence of Corynebacterium casei LMG S-19264T (=DSM 44701T), isolated from a smear-ripened cheese.</title>
        <authorList>
            <consortium name="US DOE Joint Genome Institute (JGI-PGF)"/>
            <person name="Walter F."/>
            <person name="Albersmeier A."/>
            <person name="Kalinowski J."/>
            <person name="Ruckert C."/>
        </authorList>
    </citation>
    <scope>NUCLEOTIDE SEQUENCE</scope>
    <source>
        <strain evidence="5">KCTC 22169</strain>
    </source>
</reference>
<protein>
    <submittedName>
        <fullName evidence="5">GntR family transcriptional regulator</fullName>
    </submittedName>
</protein>
<proteinExistence type="predicted"/>
<dbReference type="SUPFAM" id="SSF46785">
    <property type="entry name" value="Winged helix' DNA-binding domain"/>
    <property type="match status" value="1"/>
</dbReference>
<dbReference type="Pfam" id="PF07729">
    <property type="entry name" value="FCD"/>
    <property type="match status" value="1"/>
</dbReference>
<keyword evidence="2" id="KW-0238">DNA-binding</keyword>
<dbReference type="InterPro" id="IPR036390">
    <property type="entry name" value="WH_DNA-bd_sf"/>
</dbReference>
<dbReference type="GO" id="GO:0003677">
    <property type="term" value="F:DNA binding"/>
    <property type="evidence" value="ECO:0007669"/>
    <property type="project" value="UniProtKB-KW"/>
</dbReference>
<evidence type="ECO:0000256" key="3">
    <source>
        <dbReference type="ARBA" id="ARBA00023163"/>
    </source>
</evidence>
<keyword evidence="6" id="KW-1185">Reference proteome</keyword>
<keyword evidence="1" id="KW-0805">Transcription regulation</keyword>
<dbReference type="InterPro" id="IPR000524">
    <property type="entry name" value="Tscrpt_reg_HTH_GntR"/>
</dbReference>
<organism evidence="5 6">
    <name type="scientific">Saccharospirillum salsuginis</name>
    <dbReference type="NCBI Taxonomy" id="418750"/>
    <lineage>
        <taxon>Bacteria</taxon>
        <taxon>Pseudomonadati</taxon>
        <taxon>Pseudomonadota</taxon>
        <taxon>Gammaproteobacteria</taxon>
        <taxon>Oceanospirillales</taxon>
        <taxon>Saccharospirillaceae</taxon>
        <taxon>Saccharospirillum</taxon>
    </lineage>
</organism>
<evidence type="ECO:0000313" key="6">
    <source>
        <dbReference type="Proteomes" id="UP000626148"/>
    </source>
</evidence>
<evidence type="ECO:0000256" key="2">
    <source>
        <dbReference type="ARBA" id="ARBA00023125"/>
    </source>
</evidence>
<dbReference type="Pfam" id="PF00392">
    <property type="entry name" value="GntR"/>
    <property type="match status" value="1"/>
</dbReference>
<dbReference type="EMBL" id="BMXR01000010">
    <property type="protein sequence ID" value="GGX66650.1"/>
    <property type="molecule type" value="Genomic_DNA"/>
</dbReference>
<keyword evidence="3" id="KW-0804">Transcription</keyword>
<dbReference type="InterPro" id="IPR011711">
    <property type="entry name" value="GntR_C"/>
</dbReference>
<evidence type="ECO:0000313" key="5">
    <source>
        <dbReference type="EMBL" id="GGX66650.1"/>
    </source>
</evidence>
<dbReference type="InterPro" id="IPR036388">
    <property type="entry name" value="WH-like_DNA-bd_sf"/>
</dbReference>
<dbReference type="SUPFAM" id="SSF48008">
    <property type="entry name" value="GntR ligand-binding domain-like"/>
    <property type="match status" value="1"/>
</dbReference>
<name>A0A918KK55_9GAMM</name>
<dbReference type="PANTHER" id="PTHR43537:SF49">
    <property type="entry name" value="TRANSCRIPTIONAL REGULATORY PROTEIN"/>
    <property type="match status" value="1"/>
</dbReference>
<dbReference type="SMART" id="SM00345">
    <property type="entry name" value="HTH_GNTR"/>
    <property type="match status" value="1"/>
</dbReference>
<dbReference type="InterPro" id="IPR008920">
    <property type="entry name" value="TF_FadR/GntR_C"/>
</dbReference>
<dbReference type="Proteomes" id="UP000626148">
    <property type="component" value="Unassembled WGS sequence"/>
</dbReference>
<dbReference type="AlphaFoldDB" id="A0A918KK55"/>
<dbReference type="RefSeq" id="WP_189611678.1">
    <property type="nucleotide sequence ID" value="NZ_BMXR01000010.1"/>
</dbReference>
<feature type="domain" description="HTH gntR-type" evidence="4">
    <location>
        <begin position="5"/>
        <end position="72"/>
    </location>
</feature>
<dbReference type="PROSITE" id="PS50949">
    <property type="entry name" value="HTH_GNTR"/>
    <property type="match status" value="1"/>
</dbReference>
<accession>A0A918KK55</accession>
<sequence>MTESRTQVDRIYQQLLDAIVTGELAPHSRLRESDLSRELGISRGPLREALHRLESRKLVRKVPHVGAQVVGIDRQELIELYQIRENLESLACELAAERMTDDELAELGRILDRHAHYLDDQDGQFYIQQDGDLDFHFNIIQASGNRWLISLLCDELYQRVRMFRFQSAHRRRRPRQALEEHQRIYEALQQRDGELASLLMKRHIRSARRVLEQLQTEETPS</sequence>
<comment type="caution">
    <text evidence="5">The sequence shown here is derived from an EMBL/GenBank/DDBJ whole genome shotgun (WGS) entry which is preliminary data.</text>
</comment>
<evidence type="ECO:0000259" key="4">
    <source>
        <dbReference type="PROSITE" id="PS50949"/>
    </source>
</evidence>
<dbReference type="Gene3D" id="1.20.120.530">
    <property type="entry name" value="GntR ligand-binding domain-like"/>
    <property type="match status" value="1"/>
</dbReference>